<dbReference type="EMBL" id="MBFE02000018">
    <property type="protein sequence ID" value="MUO44335.1"/>
    <property type="molecule type" value="Genomic_DNA"/>
</dbReference>
<organism evidence="17 19">
    <name type="scientific">Agrobacterium vitis</name>
    <name type="common">Rhizobium vitis</name>
    <dbReference type="NCBI Taxonomy" id="373"/>
    <lineage>
        <taxon>Bacteria</taxon>
        <taxon>Pseudomonadati</taxon>
        <taxon>Pseudomonadota</taxon>
        <taxon>Alphaproteobacteria</taxon>
        <taxon>Hyphomicrobiales</taxon>
        <taxon>Rhizobiaceae</taxon>
        <taxon>Rhizobium/Agrobacterium group</taxon>
        <taxon>Agrobacterium</taxon>
    </lineage>
</organism>
<evidence type="ECO:0000313" key="16">
    <source>
        <dbReference type="EMBL" id="MUO44335.1"/>
    </source>
</evidence>
<protein>
    <recommendedName>
        <fullName evidence="4">Transcriptional regulator MntR</fullName>
    </recommendedName>
    <alternativeName>
        <fullName evidence="13">Manganese transport regulator</fullName>
    </alternativeName>
</protein>
<evidence type="ECO:0000256" key="14">
    <source>
        <dbReference type="SAM" id="MobiDB-lite"/>
    </source>
</evidence>
<keyword evidence="6" id="KW-0678">Repressor</keyword>
<dbReference type="Gene3D" id="1.10.10.10">
    <property type="entry name" value="Winged helix-like DNA-binding domain superfamily/Winged helix DNA-binding domain"/>
    <property type="match status" value="1"/>
</dbReference>
<feature type="compositionally biased region" description="Basic and acidic residues" evidence="14">
    <location>
        <begin position="31"/>
        <end position="40"/>
    </location>
</feature>
<comment type="caution">
    <text evidence="17">The sequence shown here is derived from an EMBL/GenBank/DDBJ whole genome shotgun (WGS) entry which is preliminary data.</text>
</comment>
<dbReference type="InterPro" id="IPR000835">
    <property type="entry name" value="HTH_MarR-typ"/>
</dbReference>
<dbReference type="Pfam" id="PF01325">
    <property type="entry name" value="Fe_dep_repress"/>
    <property type="match status" value="1"/>
</dbReference>
<reference evidence="18 19" key="1">
    <citation type="submission" date="2019-11" db="EMBL/GenBank/DDBJ databases">
        <title>Whole-genome sequencing of Allorhizobium vitis.</title>
        <authorList>
            <person name="Gan H.M."/>
            <person name="Savka M.A."/>
        </authorList>
    </citation>
    <scope>NUCLEOTIDE SEQUENCE [LARGE SCALE GENOMIC DNA]</scope>
    <source>
        <strain evidence="17 19">RF2/1</strain>
        <strain evidence="16 18">T1/7</strain>
    </source>
</reference>
<comment type="function">
    <text evidence="12">In the presence of manganese, represses expression of mntH and mntS. Up-regulates expression of mntP.</text>
</comment>
<dbReference type="InterPro" id="IPR001367">
    <property type="entry name" value="Fe_dep_repressor"/>
</dbReference>
<dbReference type="Pfam" id="PF02742">
    <property type="entry name" value="Fe_dep_repr_C"/>
    <property type="match status" value="1"/>
</dbReference>
<evidence type="ECO:0000256" key="10">
    <source>
        <dbReference type="ARBA" id="ARBA00023163"/>
    </source>
</evidence>
<dbReference type="GO" id="GO:0003677">
    <property type="term" value="F:DNA binding"/>
    <property type="evidence" value="ECO:0007669"/>
    <property type="project" value="UniProtKB-KW"/>
</dbReference>
<evidence type="ECO:0000259" key="15">
    <source>
        <dbReference type="PROSITE" id="PS50944"/>
    </source>
</evidence>
<gene>
    <name evidence="17" type="primary">mntR</name>
    <name evidence="17" type="ORF">BBK91_013975</name>
    <name evidence="16" type="ORF">BBL17_021390</name>
</gene>
<dbReference type="PANTHER" id="PTHR33238:SF11">
    <property type="entry name" value="TRANSCRIPTIONAL REGULATOR MNTR"/>
    <property type="match status" value="1"/>
</dbReference>
<dbReference type="SUPFAM" id="SSF46785">
    <property type="entry name" value="Winged helix' DNA-binding domain"/>
    <property type="match status" value="1"/>
</dbReference>
<dbReference type="InterPro" id="IPR036421">
    <property type="entry name" value="Fe_dep_repressor_sf"/>
</dbReference>
<sequence>MVQGEYPTEYEDQHLARTSPSKPRTVSLPDADAHSEGFRQAREAQRSALVEDYVELIADLIAEGQEARQVDIAQRLGVAQPTVAKMLARLTEGGLISRKPYRGVFLTQAGEKLARESRERHETVEDFLKMLGVCEKTARIDAEGIEHYVSAETLAAFRKALTEGLAGSRADEINDHQ</sequence>
<dbReference type="AlphaFoldDB" id="A0ABD6HA02"/>
<accession>A0ABD6HA02</accession>
<evidence type="ECO:0000256" key="7">
    <source>
        <dbReference type="ARBA" id="ARBA00023015"/>
    </source>
</evidence>
<evidence type="ECO:0000256" key="3">
    <source>
        <dbReference type="ARBA" id="ARBA00011738"/>
    </source>
</evidence>
<evidence type="ECO:0000313" key="17">
    <source>
        <dbReference type="EMBL" id="MUP10975.1"/>
    </source>
</evidence>
<feature type="region of interest" description="Disordered" evidence="14">
    <location>
        <begin position="1"/>
        <end position="40"/>
    </location>
</feature>
<keyword evidence="8" id="KW-0238">DNA-binding</keyword>
<dbReference type="SMART" id="SM00529">
    <property type="entry name" value="HTH_DTXR"/>
    <property type="match status" value="1"/>
</dbReference>
<evidence type="ECO:0000256" key="1">
    <source>
        <dbReference type="ARBA" id="ARBA00004496"/>
    </source>
</evidence>
<dbReference type="InterPro" id="IPR036390">
    <property type="entry name" value="WH_DNA-bd_sf"/>
</dbReference>
<dbReference type="SUPFAM" id="SSF47979">
    <property type="entry name" value="Iron-dependent repressor protein, dimerization domain"/>
    <property type="match status" value="1"/>
</dbReference>
<keyword evidence="5" id="KW-0963">Cytoplasm</keyword>
<dbReference type="SMART" id="SM00347">
    <property type="entry name" value="HTH_MARR"/>
    <property type="match status" value="1"/>
</dbReference>
<keyword evidence="18" id="KW-1185">Reference proteome</keyword>
<dbReference type="PROSITE" id="PS50944">
    <property type="entry name" value="HTH_DTXR"/>
    <property type="match status" value="1"/>
</dbReference>
<dbReference type="Proteomes" id="UP000179536">
    <property type="component" value="Unassembled WGS sequence"/>
</dbReference>
<dbReference type="RefSeq" id="WP_080516964.1">
    <property type="nucleotide sequence ID" value="NZ_MBFA02000008.1"/>
</dbReference>
<dbReference type="InterPro" id="IPR036388">
    <property type="entry name" value="WH-like_DNA-bd_sf"/>
</dbReference>
<comment type="subunit">
    <text evidence="3">Homodimer.</text>
</comment>
<evidence type="ECO:0000256" key="4">
    <source>
        <dbReference type="ARBA" id="ARBA00022386"/>
    </source>
</evidence>
<proteinExistence type="inferred from homology"/>
<keyword evidence="9" id="KW-0010">Activator</keyword>
<evidence type="ECO:0000256" key="11">
    <source>
        <dbReference type="ARBA" id="ARBA00023211"/>
    </source>
</evidence>
<dbReference type="PANTHER" id="PTHR33238">
    <property type="entry name" value="IRON (METAL) DEPENDENT REPRESSOR, DTXR FAMILY"/>
    <property type="match status" value="1"/>
</dbReference>
<evidence type="ECO:0000256" key="2">
    <source>
        <dbReference type="ARBA" id="ARBA00007871"/>
    </source>
</evidence>
<comment type="similarity">
    <text evidence="2">Belongs to the DtxR/MntR family.</text>
</comment>
<dbReference type="GO" id="GO:0006355">
    <property type="term" value="P:regulation of DNA-templated transcription"/>
    <property type="evidence" value="ECO:0007669"/>
    <property type="project" value="UniProtKB-ARBA"/>
</dbReference>
<dbReference type="InterPro" id="IPR022689">
    <property type="entry name" value="Iron_dep_repressor"/>
</dbReference>
<evidence type="ECO:0000313" key="19">
    <source>
        <dbReference type="Proteomes" id="UP000179536"/>
    </source>
</evidence>
<dbReference type="Proteomes" id="UP000179454">
    <property type="component" value="Unassembled WGS sequence"/>
</dbReference>
<dbReference type="Gene3D" id="1.10.60.10">
    <property type="entry name" value="Iron dependent repressor, metal binding and dimerisation domain"/>
    <property type="match status" value="1"/>
</dbReference>
<keyword evidence="10" id="KW-0804">Transcription</keyword>
<evidence type="ECO:0000256" key="6">
    <source>
        <dbReference type="ARBA" id="ARBA00022491"/>
    </source>
</evidence>
<evidence type="ECO:0000313" key="18">
    <source>
        <dbReference type="Proteomes" id="UP000179454"/>
    </source>
</evidence>
<evidence type="ECO:0000256" key="5">
    <source>
        <dbReference type="ARBA" id="ARBA00022490"/>
    </source>
</evidence>
<dbReference type="NCBIfam" id="NF008273">
    <property type="entry name" value="PRK11050.1"/>
    <property type="match status" value="1"/>
</dbReference>
<evidence type="ECO:0000256" key="8">
    <source>
        <dbReference type="ARBA" id="ARBA00023125"/>
    </source>
</evidence>
<evidence type="ECO:0000256" key="12">
    <source>
        <dbReference type="ARBA" id="ARBA00025185"/>
    </source>
</evidence>
<evidence type="ECO:0000256" key="9">
    <source>
        <dbReference type="ARBA" id="ARBA00023159"/>
    </source>
</evidence>
<evidence type="ECO:0000256" key="13">
    <source>
        <dbReference type="ARBA" id="ARBA00032593"/>
    </source>
</evidence>
<name>A0ABD6HA02_AGRVI</name>
<dbReference type="InterPro" id="IPR050536">
    <property type="entry name" value="DtxR_MntR_Metal-Reg"/>
</dbReference>
<dbReference type="InterPro" id="IPR022687">
    <property type="entry name" value="HTH_DTXR"/>
</dbReference>
<comment type="subcellular location">
    <subcellularLocation>
        <location evidence="1">Cytoplasm</location>
    </subcellularLocation>
</comment>
<feature type="domain" description="HTH dtxR-type" evidence="15">
    <location>
        <begin position="46"/>
        <end position="107"/>
    </location>
</feature>
<keyword evidence="7" id="KW-0805">Transcription regulation</keyword>
<dbReference type="GO" id="GO:0005737">
    <property type="term" value="C:cytoplasm"/>
    <property type="evidence" value="ECO:0007669"/>
    <property type="project" value="UniProtKB-SubCell"/>
</dbReference>
<dbReference type="EMBL" id="MBFA02000008">
    <property type="protein sequence ID" value="MUP10975.1"/>
    <property type="molecule type" value="Genomic_DNA"/>
</dbReference>
<keyword evidence="11" id="KW-0464">Manganese</keyword>